<protein>
    <submittedName>
        <fullName evidence="4">Cobalt-precorrin-6A reductase</fullName>
        <ecNumber evidence="4">1.3.1.106</ecNumber>
    </submittedName>
</protein>
<proteinExistence type="predicted"/>
<dbReference type="InterPro" id="IPR003723">
    <property type="entry name" value="Precorrin-6x_reduct"/>
</dbReference>
<evidence type="ECO:0000256" key="1">
    <source>
        <dbReference type="ARBA" id="ARBA00004953"/>
    </source>
</evidence>
<comment type="caution">
    <text evidence="4">The sequence shown here is derived from an EMBL/GenBank/DDBJ whole genome shotgun (WGS) entry which is preliminary data.</text>
</comment>
<accession>A0A5M6IBX8</accession>
<dbReference type="PANTHER" id="PTHR36925">
    <property type="entry name" value="COBALT-PRECORRIN-6A REDUCTASE"/>
    <property type="match status" value="1"/>
</dbReference>
<dbReference type="EC" id="1.3.1.106" evidence="4"/>
<evidence type="ECO:0000313" key="4">
    <source>
        <dbReference type="EMBL" id="KAA5605245.1"/>
    </source>
</evidence>
<dbReference type="PROSITE" id="PS51014">
    <property type="entry name" value="COBK_CBIJ"/>
    <property type="match status" value="1"/>
</dbReference>
<dbReference type="EMBL" id="VWPJ01000010">
    <property type="protein sequence ID" value="KAA5605245.1"/>
    <property type="molecule type" value="Genomic_DNA"/>
</dbReference>
<dbReference type="NCBIfam" id="TIGR00715">
    <property type="entry name" value="precor6x_red"/>
    <property type="match status" value="1"/>
</dbReference>
<organism evidence="4 5">
    <name type="scientific">Roseospira marina</name>
    <dbReference type="NCBI Taxonomy" id="140057"/>
    <lineage>
        <taxon>Bacteria</taxon>
        <taxon>Pseudomonadati</taxon>
        <taxon>Pseudomonadota</taxon>
        <taxon>Alphaproteobacteria</taxon>
        <taxon>Rhodospirillales</taxon>
        <taxon>Rhodospirillaceae</taxon>
        <taxon>Roseospira</taxon>
    </lineage>
</organism>
<keyword evidence="2" id="KW-0169">Cobalamin biosynthesis</keyword>
<sequence>MTAPRLPFDRPSADRRRILVLGGTTEGYALAEALVAADRWDPVSSLAGRTATPRPPAGTLRVGGFGGPEGLARYLTAEGIAAVIDATHPFASRMGWNAATACAATGVPLLRLERPRWVPGDGDAWTLVPDWEAAVTALRTLGARRVLLAIGRQEVAPFAGLEAVWMLIRSVQAPDPMPPFAQAEVLLARGPFTQEDEAALLRDRRIDTIVCKNSGGVTDAKLAAARSLGVRVVMRDRPTRPDTATAATVAEALAWVARSETA</sequence>
<dbReference type="GO" id="GO:0016994">
    <property type="term" value="F:precorrin-6A reductase activity"/>
    <property type="evidence" value="ECO:0007669"/>
    <property type="project" value="InterPro"/>
</dbReference>
<dbReference type="Pfam" id="PF02571">
    <property type="entry name" value="CbiJ"/>
    <property type="match status" value="1"/>
</dbReference>
<evidence type="ECO:0000313" key="5">
    <source>
        <dbReference type="Proteomes" id="UP000324065"/>
    </source>
</evidence>
<reference evidence="4 5" key="1">
    <citation type="submission" date="2019-09" db="EMBL/GenBank/DDBJ databases">
        <title>Genome sequence of Roseospira marina, one of the more divergent members of the non-sulfur purple photosynthetic bacterial family, the Rhodospirillaceae.</title>
        <authorList>
            <person name="Meyer T."/>
            <person name="Kyndt J."/>
        </authorList>
    </citation>
    <scope>NUCLEOTIDE SEQUENCE [LARGE SCALE GENOMIC DNA]</scope>
    <source>
        <strain evidence="4 5">DSM 15113</strain>
    </source>
</reference>
<keyword evidence="3 4" id="KW-0560">Oxidoreductase</keyword>
<dbReference type="UniPathway" id="UPA00148"/>
<dbReference type="RefSeq" id="WP_150062625.1">
    <property type="nucleotide sequence ID" value="NZ_JACHII010000008.1"/>
</dbReference>
<dbReference type="NCBIfam" id="NF005968">
    <property type="entry name" value="PRK08057.1-2"/>
    <property type="match status" value="1"/>
</dbReference>
<evidence type="ECO:0000256" key="2">
    <source>
        <dbReference type="ARBA" id="ARBA00022573"/>
    </source>
</evidence>
<comment type="pathway">
    <text evidence="1">Cofactor biosynthesis; adenosylcobalamin biosynthesis.</text>
</comment>
<gene>
    <name evidence="4" type="ORF">F1188_11790</name>
</gene>
<name>A0A5M6IBX8_9PROT</name>
<dbReference type="PANTHER" id="PTHR36925:SF1">
    <property type="entry name" value="COBALT-PRECORRIN-6A REDUCTASE"/>
    <property type="match status" value="1"/>
</dbReference>
<dbReference type="OrthoDB" id="5183775at2"/>
<dbReference type="Proteomes" id="UP000324065">
    <property type="component" value="Unassembled WGS sequence"/>
</dbReference>
<dbReference type="GO" id="GO:0009236">
    <property type="term" value="P:cobalamin biosynthetic process"/>
    <property type="evidence" value="ECO:0007669"/>
    <property type="project" value="UniProtKB-UniPathway"/>
</dbReference>
<dbReference type="AlphaFoldDB" id="A0A5M6IBX8"/>
<evidence type="ECO:0000256" key="3">
    <source>
        <dbReference type="ARBA" id="ARBA00023002"/>
    </source>
</evidence>
<keyword evidence="5" id="KW-1185">Reference proteome</keyword>